<evidence type="ECO:0000313" key="2">
    <source>
        <dbReference type="EMBL" id="KAF7324379.1"/>
    </source>
</evidence>
<name>A0A8H6TWN6_9AGAR</name>
<comment type="caution">
    <text evidence="2">The sequence shown here is derived from an EMBL/GenBank/DDBJ whole genome shotgun (WGS) entry which is preliminary data.</text>
</comment>
<keyword evidence="3" id="KW-1185">Reference proteome</keyword>
<evidence type="ECO:0000313" key="3">
    <source>
        <dbReference type="Proteomes" id="UP000620124"/>
    </source>
</evidence>
<reference evidence="2" key="1">
    <citation type="submission" date="2020-05" db="EMBL/GenBank/DDBJ databases">
        <title>Mycena genomes resolve the evolution of fungal bioluminescence.</title>
        <authorList>
            <person name="Tsai I.J."/>
        </authorList>
    </citation>
    <scope>NUCLEOTIDE SEQUENCE</scope>
    <source>
        <strain evidence="2">CCC161011</strain>
    </source>
</reference>
<organism evidence="2 3">
    <name type="scientific">Mycena venus</name>
    <dbReference type="NCBI Taxonomy" id="2733690"/>
    <lineage>
        <taxon>Eukaryota</taxon>
        <taxon>Fungi</taxon>
        <taxon>Dikarya</taxon>
        <taxon>Basidiomycota</taxon>
        <taxon>Agaricomycotina</taxon>
        <taxon>Agaricomycetes</taxon>
        <taxon>Agaricomycetidae</taxon>
        <taxon>Agaricales</taxon>
        <taxon>Marasmiineae</taxon>
        <taxon>Mycenaceae</taxon>
        <taxon>Mycena</taxon>
    </lineage>
</organism>
<gene>
    <name evidence="2" type="ORF">MVEN_02645700</name>
</gene>
<dbReference type="Proteomes" id="UP000620124">
    <property type="component" value="Unassembled WGS sequence"/>
</dbReference>
<protein>
    <submittedName>
        <fullName evidence="2">Uncharacterized protein</fullName>
    </submittedName>
</protein>
<feature type="region of interest" description="Disordered" evidence="1">
    <location>
        <begin position="47"/>
        <end position="70"/>
    </location>
</feature>
<dbReference type="EMBL" id="JACAZI010000061">
    <property type="protein sequence ID" value="KAF7324379.1"/>
    <property type="molecule type" value="Genomic_DNA"/>
</dbReference>
<dbReference type="AlphaFoldDB" id="A0A8H6TWN6"/>
<evidence type="ECO:0000256" key="1">
    <source>
        <dbReference type="SAM" id="MobiDB-lite"/>
    </source>
</evidence>
<sequence length="179" mass="20168">MWRGTGGIRMGSITIRWLHLNSYRFSDPIADCRMQRMDLRQNHRMTFLPLHSDPPRTAVPRPRPDDGYTSGDAVVGVTQIIIQPQKLPNPKLLASSLPSDLNKKPTLLFTTSSTAAREALAEVAYRVEVAMGGVGEGPTVNYHMNAGANVHHIQRQAETGFHILHRQHIHIMFLNRKFQ</sequence>
<accession>A0A8H6TWN6</accession>
<proteinExistence type="predicted"/>